<evidence type="ECO:0000313" key="6">
    <source>
        <dbReference type="Proteomes" id="UP001253595"/>
    </source>
</evidence>
<keyword evidence="4" id="KW-0732">Signal</keyword>
<dbReference type="PANTHER" id="PTHR34983">
    <property type="entry name" value="ARABINOGALACTAN ENDO-BETA-1,4-GALACTANASE A"/>
    <property type="match status" value="1"/>
</dbReference>
<dbReference type="InterPro" id="IPR011683">
    <property type="entry name" value="Glyco_hydro_53"/>
</dbReference>
<evidence type="ECO:0000256" key="1">
    <source>
        <dbReference type="ARBA" id="ARBA00010687"/>
    </source>
</evidence>
<comment type="caution">
    <text evidence="5">The sequence shown here is derived from an EMBL/GenBank/DDBJ whole genome shotgun (WGS) entry which is preliminary data.</text>
</comment>
<dbReference type="Pfam" id="PF07745">
    <property type="entry name" value="Glyco_hydro_53"/>
    <property type="match status" value="1"/>
</dbReference>
<dbReference type="PANTHER" id="PTHR34983:SF2">
    <property type="entry name" value="ENDO-BETA-1,4-GALACTANASE"/>
    <property type="match status" value="1"/>
</dbReference>
<protein>
    <recommendedName>
        <fullName evidence="4">Arabinogalactan endo-beta-1,4-galactanase</fullName>
        <ecNumber evidence="4">3.2.1.89</ecNumber>
    </recommendedName>
</protein>
<keyword evidence="6" id="KW-1185">Reference proteome</keyword>
<keyword evidence="2 4" id="KW-0378">Hydrolase</keyword>
<dbReference type="Gene3D" id="3.20.20.80">
    <property type="entry name" value="Glycosidases"/>
    <property type="match status" value="1"/>
</dbReference>
<dbReference type="RefSeq" id="WP_310072119.1">
    <property type="nucleotide sequence ID" value="NZ_JAVDVX010000003.1"/>
</dbReference>
<evidence type="ECO:0000256" key="3">
    <source>
        <dbReference type="ARBA" id="ARBA00023295"/>
    </source>
</evidence>
<evidence type="ECO:0000256" key="2">
    <source>
        <dbReference type="ARBA" id="ARBA00022801"/>
    </source>
</evidence>
<dbReference type="SUPFAM" id="SSF51445">
    <property type="entry name" value="(Trans)glycosidases"/>
    <property type="match status" value="1"/>
</dbReference>
<dbReference type="EMBL" id="JAVDVX010000003">
    <property type="protein sequence ID" value="MDR7090080.1"/>
    <property type="molecule type" value="Genomic_DNA"/>
</dbReference>
<accession>A0ABU1UY45</accession>
<feature type="signal peptide" evidence="4">
    <location>
        <begin position="1"/>
        <end position="20"/>
    </location>
</feature>
<reference evidence="5 6" key="1">
    <citation type="submission" date="2023-07" db="EMBL/GenBank/DDBJ databases">
        <title>Sorghum-associated microbial communities from plants grown in Nebraska, USA.</title>
        <authorList>
            <person name="Schachtman D."/>
        </authorList>
    </citation>
    <scope>NUCLEOTIDE SEQUENCE [LARGE SCALE GENOMIC DNA]</scope>
    <source>
        <strain evidence="5 6">BE190</strain>
    </source>
</reference>
<dbReference type="EC" id="3.2.1.89" evidence="4"/>
<dbReference type="Proteomes" id="UP001253595">
    <property type="component" value="Unassembled WGS sequence"/>
</dbReference>
<feature type="chain" id="PRO_5044967058" description="Arabinogalactan endo-beta-1,4-galactanase" evidence="4">
    <location>
        <begin position="21"/>
        <end position="375"/>
    </location>
</feature>
<gene>
    <name evidence="5" type="ORF">J2X05_002102</name>
</gene>
<comment type="similarity">
    <text evidence="1 4">Belongs to the glycosyl hydrolase 53 family.</text>
</comment>
<dbReference type="GO" id="GO:0031218">
    <property type="term" value="F:arabinogalactan endo-1,4-beta-galactosidase activity"/>
    <property type="evidence" value="ECO:0007669"/>
    <property type="project" value="UniProtKB-EC"/>
</dbReference>
<name>A0ABU1UY45_9GAMM</name>
<organism evidence="5 6">
    <name type="scientific">Cellvibrio fibrivorans</name>
    <dbReference type="NCBI Taxonomy" id="126350"/>
    <lineage>
        <taxon>Bacteria</taxon>
        <taxon>Pseudomonadati</taxon>
        <taxon>Pseudomonadota</taxon>
        <taxon>Gammaproteobacteria</taxon>
        <taxon>Cellvibrionales</taxon>
        <taxon>Cellvibrionaceae</taxon>
        <taxon>Cellvibrio</taxon>
    </lineage>
</organism>
<keyword evidence="3 4" id="KW-0326">Glycosidase</keyword>
<proteinExistence type="inferred from homology"/>
<comment type="catalytic activity">
    <reaction evidence="4">
        <text>The enzyme specifically hydrolyzes (1-&gt;4)-beta-D-galactosidic linkages in type I arabinogalactans.</text>
        <dbReference type="EC" id="3.2.1.89"/>
    </reaction>
</comment>
<sequence length="375" mass="42579">MMIKKLLLLAIGFIAAGTLANTPVPINAKPFYVGADLSYVNEMEDCGATYYDKGKKQDPFALFAKKSADLVRVRLWHDADWTKYSDLADVSKTLQRAKDNKMKTLLDFHYSDTWTDPEKQFIPKAWAHITDTNQLAQALYDYTTETLAALDKKNLLPDMVQVGNETNIEILQQENSIVHGIPNWQRNAQLLNSGIKAVRDYSKQSQKPIQIVLHIAQPENALWWFKQASENGVTDFDIIGLSYYPQWSTYKLPDLPDAIKELKNTYHKEVMIVETAYPWTLHNFDKAGNVLGEKAVQPEYPASAKGQLLYLLTLTQLVKASGGLGVIYWEPAWVSTRCKTLWGKGSHWENASFFDATRHNNALPAFLFFSADYTE</sequence>
<evidence type="ECO:0000313" key="5">
    <source>
        <dbReference type="EMBL" id="MDR7090080.1"/>
    </source>
</evidence>
<dbReference type="InterPro" id="IPR017853">
    <property type="entry name" value="GH"/>
</dbReference>
<evidence type="ECO:0000256" key="4">
    <source>
        <dbReference type="RuleBase" id="RU361192"/>
    </source>
</evidence>